<dbReference type="Proteomes" id="UP001212841">
    <property type="component" value="Unassembled WGS sequence"/>
</dbReference>
<feature type="region of interest" description="Disordered" evidence="1">
    <location>
        <begin position="112"/>
        <end position="140"/>
    </location>
</feature>
<reference evidence="2" key="1">
    <citation type="submission" date="2020-05" db="EMBL/GenBank/DDBJ databases">
        <title>Phylogenomic resolution of chytrid fungi.</title>
        <authorList>
            <person name="Stajich J.E."/>
            <person name="Amses K."/>
            <person name="Simmons R."/>
            <person name="Seto K."/>
            <person name="Myers J."/>
            <person name="Bonds A."/>
            <person name="Quandt C.A."/>
            <person name="Barry K."/>
            <person name="Liu P."/>
            <person name="Grigoriev I."/>
            <person name="Longcore J.E."/>
            <person name="James T.Y."/>
        </authorList>
    </citation>
    <scope>NUCLEOTIDE SEQUENCE</scope>
    <source>
        <strain evidence="2">JEL0318</strain>
    </source>
</reference>
<evidence type="ECO:0000256" key="1">
    <source>
        <dbReference type="SAM" id="MobiDB-lite"/>
    </source>
</evidence>
<name>A0AAD5WZL3_9FUNG</name>
<keyword evidence="3" id="KW-1185">Reference proteome</keyword>
<gene>
    <name evidence="2" type="ORF">HK097_005277</name>
</gene>
<proteinExistence type="predicted"/>
<evidence type="ECO:0000313" key="2">
    <source>
        <dbReference type="EMBL" id="KAJ3032346.1"/>
    </source>
</evidence>
<comment type="caution">
    <text evidence="2">The sequence shown here is derived from an EMBL/GenBank/DDBJ whole genome shotgun (WGS) entry which is preliminary data.</text>
</comment>
<feature type="region of interest" description="Disordered" evidence="1">
    <location>
        <begin position="1"/>
        <end position="57"/>
    </location>
</feature>
<feature type="region of interest" description="Disordered" evidence="1">
    <location>
        <begin position="378"/>
        <end position="405"/>
    </location>
</feature>
<dbReference type="AlphaFoldDB" id="A0AAD5WZL3"/>
<evidence type="ECO:0000313" key="3">
    <source>
        <dbReference type="Proteomes" id="UP001212841"/>
    </source>
</evidence>
<feature type="region of interest" description="Disordered" evidence="1">
    <location>
        <begin position="419"/>
        <end position="449"/>
    </location>
</feature>
<accession>A0AAD5WZL3</accession>
<organism evidence="2 3">
    <name type="scientific">Rhizophlyctis rosea</name>
    <dbReference type="NCBI Taxonomy" id="64517"/>
    <lineage>
        <taxon>Eukaryota</taxon>
        <taxon>Fungi</taxon>
        <taxon>Fungi incertae sedis</taxon>
        <taxon>Chytridiomycota</taxon>
        <taxon>Chytridiomycota incertae sedis</taxon>
        <taxon>Chytridiomycetes</taxon>
        <taxon>Rhizophlyctidales</taxon>
        <taxon>Rhizophlyctidaceae</taxon>
        <taxon>Rhizophlyctis</taxon>
    </lineage>
</organism>
<feature type="region of interest" description="Disordered" evidence="1">
    <location>
        <begin position="236"/>
        <end position="255"/>
    </location>
</feature>
<sequence>MNRSGGYLFTVQPRNESTPIGPPQRVKGKTELPKSLRPLKRPQVHPGPVTTPAKKLTKAEQWAGDWYRREKRLQMEDEYMEAVARGAGGPVAPELSVVRKVFVTNMPNMTQVRSSGVTGPATPVGGLGGPPPPKETARPPVQTADVLPRSKGAKDIVTRNPLNGTFHITDNKRLENLADKISGPSMPGAFPPDPPLTYKGMHPARRDIPTVITGPSENARSNTSAVPMDWVDAGGRKHFSRANRPPGIRTTGLPATGSYDTANWTYDPSEFGRTSHFQPTEADIARAHSNPARAGHTLLLRNPSVDPKYFRRVIPAGHPTGFVAATRMGGETSVPMAAKDGNALYGLNVVNRNGPVRPPPPPPDPLAGRAPVARSRANIPQVGVAMPDGPGPSRPRGSHISVEVPQRVYPTVPEYRAQKFGKGKGPAVQQLSAVSDSPIASRLRPRKKK</sequence>
<dbReference type="EMBL" id="JADGJD010002479">
    <property type="protein sequence ID" value="KAJ3032346.1"/>
    <property type="molecule type" value="Genomic_DNA"/>
</dbReference>
<protein>
    <submittedName>
        <fullName evidence="2">Uncharacterized protein</fullName>
    </submittedName>
</protein>